<feature type="region of interest" description="Disordered" evidence="1">
    <location>
        <begin position="1"/>
        <end position="95"/>
    </location>
</feature>
<feature type="compositionally biased region" description="Low complexity" evidence="1">
    <location>
        <begin position="1"/>
        <end position="20"/>
    </location>
</feature>
<reference evidence="2" key="1">
    <citation type="submission" date="2020-02" db="EMBL/GenBank/DDBJ databases">
        <authorList>
            <person name="Meier V. D."/>
        </authorList>
    </citation>
    <scope>NUCLEOTIDE SEQUENCE</scope>
    <source>
        <strain evidence="2">AVDCRST_MAG53</strain>
    </source>
</reference>
<evidence type="ECO:0000256" key="1">
    <source>
        <dbReference type="SAM" id="MobiDB-lite"/>
    </source>
</evidence>
<sequence length="211" mass="22641">MATNDTTRTTKPAAKSTAAKSTRKPARKPAARKTAAKSATAKRTTTRTTARKTPASRKPADAKTATARRSANRQTSAAVREARSAATHAEKAADSTVDVVTVYAGKAVLIPVGAALLVRDNLTATATDVRDYVRKTSVEKELKRFEKRGTTARRSVEREVKRARTKAERELRTRRRGVERQVGGVASQTTRVTSSAQKAATGVVERVAALA</sequence>
<dbReference type="AlphaFoldDB" id="A0A6J4T630"/>
<feature type="compositionally biased region" description="Low complexity" evidence="1">
    <location>
        <begin position="36"/>
        <end position="57"/>
    </location>
</feature>
<feature type="compositionally biased region" description="Basic residues" evidence="1">
    <location>
        <begin position="21"/>
        <end position="35"/>
    </location>
</feature>
<organism evidence="2">
    <name type="scientific">uncultured Solirubrobacteraceae bacterium</name>
    <dbReference type="NCBI Taxonomy" id="1162706"/>
    <lineage>
        <taxon>Bacteria</taxon>
        <taxon>Bacillati</taxon>
        <taxon>Actinomycetota</taxon>
        <taxon>Thermoleophilia</taxon>
        <taxon>Solirubrobacterales</taxon>
        <taxon>Solirubrobacteraceae</taxon>
        <taxon>environmental samples</taxon>
    </lineage>
</organism>
<evidence type="ECO:0000313" key="2">
    <source>
        <dbReference type="EMBL" id="CAA9515070.1"/>
    </source>
</evidence>
<feature type="compositionally biased region" description="Polar residues" evidence="1">
    <location>
        <begin position="67"/>
        <end position="77"/>
    </location>
</feature>
<feature type="compositionally biased region" description="Basic and acidic residues" evidence="1">
    <location>
        <begin position="80"/>
        <end position="93"/>
    </location>
</feature>
<proteinExistence type="predicted"/>
<dbReference type="EMBL" id="CADCVR010000090">
    <property type="protein sequence ID" value="CAA9515070.1"/>
    <property type="molecule type" value="Genomic_DNA"/>
</dbReference>
<name>A0A6J4T630_9ACTN</name>
<protein>
    <submittedName>
        <fullName evidence="2">Uncharacterized protein</fullName>
    </submittedName>
</protein>
<gene>
    <name evidence="2" type="ORF">AVDCRST_MAG53-3037</name>
</gene>
<accession>A0A6J4T630</accession>